<dbReference type="PANTHER" id="PTHR46409">
    <property type="entry name" value="HTH PSQ-TYPE DOMAIN-CONTAINING PROTEIN"/>
    <property type="match status" value="1"/>
</dbReference>
<protein>
    <submittedName>
        <fullName evidence="1">Uncharacterized protein</fullName>
    </submittedName>
</protein>
<accession>A0ABD2PUY2</accession>
<keyword evidence="2" id="KW-1185">Reference proteome</keyword>
<dbReference type="Proteomes" id="UP001626550">
    <property type="component" value="Unassembled WGS sequence"/>
</dbReference>
<dbReference type="PANTHER" id="PTHR46409:SF1">
    <property type="entry name" value="HTH PSQ-TYPE DOMAIN-CONTAINING PROTEIN"/>
    <property type="match status" value="1"/>
</dbReference>
<dbReference type="EMBL" id="JBJKFK010002349">
    <property type="protein sequence ID" value="KAL3311240.1"/>
    <property type="molecule type" value="Genomic_DNA"/>
</dbReference>
<reference evidence="1 2" key="1">
    <citation type="submission" date="2024-11" db="EMBL/GenBank/DDBJ databases">
        <title>Adaptive evolution of stress response genes in parasites aligns with host niche diversity.</title>
        <authorList>
            <person name="Hahn C."/>
            <person name="Resl P."/>
        </authorList>
    </citation>
    <scope>NUCLEOTIDE SEQUENCE [LARGE SCALE GENOMIC DNA]</scope>
    <source>
        <strain evidence="1">EGGRZ-B1_66</strain>
        <tissue evidence="1">Body</tissue>
    </source>
</reference>
<evidence type="ECO:0000313" key="2">
    <source>
        <dbReference type="Proteomes" id="UP001626550"/>
    </source>
</evidence>
<dbReference type="AlphaFoldDB" id="A0ABD2PUY2"/>
<evidence type="ECO:0000313" key="1">
    <source>
        <dbReference type="EMBL" id="KAL3311240.1"/>
    </source>
</evidence>
<proteinExistence type="predicted"/>
<sequence>MTELQKSVLIKSPGKLSKARWLTKANRTLKLYMSTPNPSPQLKQLASFITRNFRTYLKKLWMQSAETLIGLTQKAYLLTDEDPDVRIAAAHEIVDLRKKQEEGVRVYIGGPKSILNVNWNCTHYKDLCSSSVSSSPPPALYFMPDNEILEKAITV</sequence>
<comment type="caution">
    <text evidence="1">The sequence shown here is derived from an EMBL/GenBank/DDBJ whole genome shotgun (WGS) entry which is preliminary data.</text>
</comment>
<gene>
    <name evidence="1" type="ORF">Ciccas_010181</name>
</gene>
<name>A0ABD2PUY2_9PLAT</name>
<organism evidence="1 2">
    <name type="scientific">Cichlidogyrus casuarinus</name>
    <dbReference type="NCBI Taxonomy" id="1844966"/>
    <lineage>
        <taxon>Eukaryota</taxon>
        <taxon>Metazoa</taxon>
        <taxon>Spiralia</taxon>
        <taxon>Lophotrochozoa</taxon>
        <taxon>Platyhelminthes</taxon>
        <taxon>Monogenea</taxon>
        <taxon>Monopisthocotylea</taxon>
        <taxon>Dactylogyridea</taxon>
        <taxon>Ancyrocephalidae</taxon>
        <taxon>Cichlidogyrus</taxon>
    </lineage>
</organism>